<keyword evidence="1" id="KW-0812">Transmembrane</keyword>
<dbReference type="AlphaFoldDB" id="A0A4Q9V1K2"/>
<keyword evidence="1" id="KW-1133">Transmembrane helix</keyword>
<dbReference type="Proteomes" id="UP000293036">
    <property type="component" value="Unassembled WGS sequence"/>
</dbReference>
<protein>
    <submittedName>
        <fullName evidence="2">DUF2871 family protein</fullName>
    </submittedName>
</protein>
<feature type="transmembrane region" description="Helical" evidence="1">
    <location>
        <begin position="76"/>
        <end position="95"/>
    </location>
</feature>
<dbReference type="Pfam" id="PF11070">
    <property type="entry name" value="DUF2871"/>
    <property type="match status" value="1"/>
</dbReference>
<comment type="caution">
    <text evidence="2">The sequence shown here is derived from an EMBL/GenBank/DDBJ whole genome shotgun (WGS) entry which is preliminary data.</text>
</comment>
<feature type="transmembrane region" description="Helical" evidence="1">
    <location>
        <begin position="44"/>
        <end position="64"/>
    </location>
</feature>
<organism evidence="2 3">
    <name type="scientific">Arcanobacterium bovis</name>
    <dbReference type="NCBI Taxonomy" id="2529275"/>
    <lineage>
        <taxon>Bacteria</taxon>
        <taxon>Bacillati</taxon>
        <taxon>Actinomycetota</taxon>
        <taxon>Actinomycetes</taxon>
        <taxon>Actinomycetales</taxon>
        <taxon>Actinomycetaceae</taxon>
        <taxon>Arcanobacterium</taxon>
    </lineage>
</organism>
<name>A0A4Q9V1K2_9ACTO</name>
<keyword evidence="3" id="KW-1185">Reference proteome</keyword>
<sequence length="145" mass="15940">MESRLARSAFVWTILGLASGLIYRELTRQTGYTGFTQLALAHTHTLTLGTVVLLVVLVLTRVFNLESDRRFRFFPNFWDAGLALTFVMLTIKGTAQVLELSWASSKALAGIAGLGHMVLTGTFILLFLVLLRAVKANASRPVISE</sequence>
<gene>
    <name evidence="2" type="ORF">EZJ44_03600</name>
</gene>
<evidence type="ECO:0000256" key="1">
    <source>
        <dbReference type="SAM" id="Phobius"/>
    </source>
</evidence>
<evidence type="ECO:0000313" key="2">
    <source>
        <dbReference type="EMBL" id="TBW22984.1"/>
    </source>
</evidence>
<dbReference type="InterPro" id="IPR021299">
    <property type="entry name" value="DUF2871"/>
</dbReference>
<evidence type="ECO:0000313" key="3">
    <source>
        <dbReference type="Proteomes" id="UP000293036"/>
    </source>
</evidence>
<dbReference type="RefSeq" id="WP_131280182.1">
    <property type="nucleotide sequence ID" value="NZ_JBHSLR010000009.1"/>
</dbReference>
<dbReference type="OrthoDB" id="1644899at2"/>
<reference evidence="2 3" key="1">
    <citation type="submission" date="2019-02" db="EMBL/GenBank/DDBJ databases">
        <title>Arcanobacterium bovis sp. nov., isolated from the milk of a cow with mastitis.</title>
        <authorList>
            <person name="Sammra O."/>
            <person name="Foster G."/>
            <person name="Hassan A."/>
            <person name="Alssahen M."/>
            <person name="Laemmler C."/>
            <person name="Borowiak M."/>
            <person name="Malorny B."/>
            <person name="Abdulmawjood A."/>
        </authorList>
    </citation>
    <scope>NUCLEOTIDE SEQUENCE [LARGE SCALE GENOMIC DNA]</scope>
    <source>
        <strain evidence="2 3">C605018/01/1</strain>
    </source>
</reference>
<keyword evidence="1" id="KW-0472">Membrane</keyword>
<accession>A0A4Q9V1K2</accession>
<proteinExistence type="predicted"/>
<dbReference type="EMBL" id="SJDT01000002">
    <property type="protein sequence ID" value="TBW22984.1"/>
    <property type="molecule type" value="Genomic_DNA"/>
</dbReference>
<feature type="transmembrane region" description="Helical" evidence="1">
    <location>
        <begin position="107"/>
        <end position="131"/>
    </location>
</feature>